<keyword evidence="2" id="KW-0479">Metal-binding</keyword>
<keyword evidence="4 9" id="KW-0863">Zinc-finger</keyword>
<gene>
    <name evidence="11" type="ORF">SARC_15263</name>
</gene>
<evidence type="ECO:0000256" key="8">
    <source>
        <dbReference type="ARBA" id="ARBA00023242"/>
    </source>
</evidence>
<dbReference type="GO" id="GO:0005634">
    <property type="term" value="C:nucleus"/>
    <property type="evidence" value="ECO:0007669"/>
    <property type="project" value="UniProtKB-SubCell"/>
</dbReference>
<evidence type="ECO:0000256" key="9">
    <source>
        <dbReference type="PROSITE-ProRule" id="PRU00042"/>
    </source>
</evidence>
<reference evidence="11 12" key="1">
    <citation type="submission" date="2011-02" db="EMBL/GenBank/DDBJ databases">
        <title>The Genome Sequence of Sphaeroforma arctica JP610.</title>
        <authorList>
            <consortium name="The Broad Institute Genome Sequencing Platform"/>
            <person name="Russ C."/>
            <person name="Cuomo C."/>
            <person name="Young S.K."/>
            <person name="Zeng Q."/>
            <person name="Gargeya S."/>
            <person name="Alvarado L."/>
            <person name="Berlin A."/>
            <person name="Chapman S.B."/>
            <person name="Chen Z."/>
            <person name="Freedman E."/>
            <person name="Gellesch M."/>
            <person name="Goldberg J."/>
            <person name="Griggs A."/>
            <person name="Gujja S."/>
            <person name="Heilman E."/>
            <person name="Heiman D."/>
            <person name="Howarth C."/>
            <person name="Mehta T."/>
            <person name="Neiman D."/>
            <person name="Pearson M."/>
            <person name="Roberts A."/>
            <person name="Saif S."/>
            <person name="Shea T."/>
            <person name="Shenoy N."/>
            <person name="Sisk P."/>
            <person name="Stolte C."/>
            <person name="Sykes S."/>
            <person name="White J."/>
            <person name="Yandava C."/>
            <person name="Burger G."/>
            <person name="Gray M.W."/>
            <person name="Holland P.W.H."/>
            <person name="King N."/>
            <person name="Lang F.B.F."/>
            <person name="Roger A.J."/>
            <person name="Ruiz-Trillo I."/>
            <person name="Haas B."/>
            <person name="Nusbaum C."/>
            <person name="Birren B."/>
        </authorList>
    </citation>
    <scope>NUCLEOTIDE SEQUENCE [LARGE SCALE GENOMIC DNA]</scope>
    <source>
        <strain evidence="11 12">JP610</strain>
    </source>
</reference>
<dbReference type="EMBL" id="KQ247440">
    <property type="protein sequence ID" value="KNC72185.1"/>
    <property type="molecule type" value="Genomic_DNA"/>
</dbReference>
<dbReference type="Gene3D" id="3.30.160.60">
    <property type="entry name" value="Classic Zinc Finger"/>
    <property type="match status" value="5"/>
</dbReference>
<dbReference type="Proteomes" id="UP000054560">
    <property type="component" value="Unassembled WGS sequence"/>
</dbReference>
<keyword evidence="6" id="KW-0805">Transcription regulation</keyword>
<evidence type="ECO:0000256" key="4">
    <source>
        <dbReference type="ARBA" id="ARBA00022771"/>
    </source>
</evidence>
<dbReference type="Pfam" id="PF00096">
    <property type="entry name" value="zf-C2H2"/>
    <property type="match status" value="2"/>
</dbReference>
<dbReference type="FunFam" id="3.30.160.60:FF:000032">
    <property type="entry name" value="Krueppel-like factor 4"/>
    <property type="match status" value="1"/>
</dbReference>
<evidence type="ECO:0000313" key="12">
    <source>
        <dbReference type="Proteomes" id="UP000054560"/>
    </source>
</evidence>
<dbReference type="PANTHER" id="PTHR46179:SF13">
    <property type="entry name" value="C2H2-TYPE DOMAIN-CONTAINING PROTEIN"/>
    <property type="match status" value="1"/>
</dbReference>
<keyword evidence="12" id="KW-1185">Reference proteome</keyword>
<keyword evidence="8" id="KW-0539">Nucleus</keyword>
<dbReference type="PROSITE" id="PS50157">
    <property type="entry name" value="ZINC_FINGER_C2H2_2"/>
    <property type="match status" value="5"/>
</dbReference>
<accession>A0A0L0F639</accession>
<dbReference type="AlphaFoldDB" id="A0A0L0F639"/>
<proteinExistence type="predicted"/>
<evidence type="ECO:0000256" key="2">
    <source>
        <dbReference type="ARBA" id="ARBA00022723"/>
    </source>
</evidence>
<organism evidence="11 12">
    <name type="scientific">Sphaeroforma arctica JP610</name>
    <dbReference type="NCBI Taxonomy" id="667725"/>
    <lineage>
        <taxon>Eukaryota</taxon>
        <taxon>Ichthyosporea</taxon>
        <taxon>Ichthyophonida</taxon>
        <taxon>Sphaeroforma</taxon>
    </lineage>
</organism>
<dbReference type="GeneID" id="25915767"/>
<feature type="non-terminal residue" evidence="11">
    <location>
        <position position="147"/>
    </location>
</feature>
<dbReference type="SUPFAM" id="SSF57667">
    <property type="entry name" value="beta-beta-alpha zinc fingers"/>
    <property type="match status" value="3"/>
</dbReference>
<dbReference type="FunFam" id="3.30.160.60:FF:001102">
    <property type="entry name" value="Transcription factor IIIA"/>
    <property type="match status" value="1"/>
</dbReference>
<keyword evidence="3" id="KW-0677">Repeat</keyword>
<dbReference type="InterPro" id="IPR051061">
    <property type="entry name" value="Zinc_finger_trans_reg"/>
</dbReference>
<dbReference type="RefSeq" id="XP_014146087.1">
    <property type="nucleotide sequence ID" value="XM_014290612.1"/>
</dbReference>
<dbReference type="PROSITE" id="PS00028">
    <property type="entry name" value="ZINC_FINGER_C2H2_1"/>
    <property type="match status" value="4"/>
</dbReference>
<keyword evidence="5" id="KW-0862">Zinc</keyword>
<protein>
    <recommendedName>
        <fullName evidence="10">C2H2-type domain-containing protein</fullName>
    </recommendedName>
</protein>
<evidence type="ECO:0000256" key="7">
    <source>
        <dbReference type="ARBA" id="ARBA00023163"/>
    </source>
</evidence>
<evidence type="ECO:0000313" key="11">
    <source>
        <dbReference type="EMBL" id="KNC72185.1"/>
    </source>
</evidence>
<comment type="subcellular location">
    <subcellularLocation>
        <location evidence="1">Nucleus</location>
    </subcellularLocation>
</comment>
<evidence type="ECO:0000256" key="5">
    <source>
        <dbReference type="ARBA" id="ARBA00022833"/>
    </source>
</evidence>
<dbReference type="eggNOG" id="KOG1721">
    <property type="taxonomic scope" value="Eukaryota"/>
</dbReference>
<feature type="domain" description="C2H2-type" evidence="10">
    <location>
        <begin position="2"/>
        <end position="31"/>
    </location>
</feature>
<feature type="domain" description="C2H2-type" evidence="10">
    <location>
        <begin position="121"/>
        <end position="147"/>
    </location>
</feature>
<keyword evidence="7" id="KW-0804">Transcription</keyword>
<dbReference type="GO" id="GO:0006357">
    <property type="term" value="P:regulation of transcription by RNA polymerase II"/>
    <property type="evidence" value="ECO:0007669"/>
    <property type="project" value="TreeGrafter"/>
</dbReference>
<name>A0A0L0F639_9EUKA</name>
<dbReference type="InterPro" id="IPR013087">
    <property type="entry name" value="Znf_C2H2_type"/>
</dbReference>
<feature type="domain" description="C2H2-type" evidence="10">
    <location>
        <begin position="93"/>
        <end position="120"/>
    </location>
</feature>
<feature type="domain" description="C2H2-type" evidence="10">
    <location>
        <begin position="32"/>
        <end position="62"/>
    </location>
</feature>
<dbReference type="PANTHER" id="PTHR46179">
    <property type="entry name" value="ZINC FINGER PROTEIN"/>
    <property type="match status" value="1"/>
</dbReference>
<evidence type="ECO:0000256" key="1">
    <source>
        <dbReference type="ARBA" id="ARBA00004123"/>
    </source>
</evidence>
<dbReference type="GO" id="GO:0008270">
    <property type="term" value="F:zinc ion binding"/>
    <property type="evidence" value="ECO:0007669"/>
    <property type="project" value="UniProtKB-KW"/>
</dbReference>
<feature type="domain" description="C2H2-type" evidence="10">
    <location>
        <begin position="63"/>
        <end position="92"/>
    </location>
</feature>
<sequence>MFSCQHYGCTKTYTKQCRLGEHERIHTGERPFVCDVDGCDKSYYRASHLERHRVQVHAGSHPFMCEIDGCNSRYGDAHSLNRHIKSHGVAKTYTCTICSCVFTKHSALRSHMALHTHVKPFPCTVKDCGKSFLTRAKLMRHDKTHNF</sequence>
<dbReference type="InterPro" id="IPR036236">
    <property type="entry name" value="Znf_C2H2_sf"/>
</dbReference>
<evidence type="ECO:0000256" key="3">
    <source>
        <dbReference type="ARBA" id="ARBA00022737"/>
    </source>
</evidence>
<evidence type="ECO:0000256" key="6">
    <source>
        <dbReference type="ARBA" id="ARBA00023015"/>
    </source>
</evidence>
<dbReference type="SMART" id="SM00355">
    <property type="entry name" value="ZnF_C2H2"/>
    <property type="match status" value="5"/>
</dbReference>
<evidence type="ECO:0000259" key="10">
    <source>
        <dbReference type="PROSITE" id="PS50157"/>
    </source>
</evidence>
<dbReference type="OrthoDB" id="427030at2759"/>
<dbReference type="STRING" id="667725.A0A0L0F639"/>